<name>A0A451ABR4_9GAMM</name>
<proteinExistence type="predicted"/>
<dbReference type="EMBL" id="CAADFW010000096">
    <property type="protein sequence ID" value="VFK63470.1"/>
    <property type="molecule type" value="Genomic_DNA"/>
</dbReference>
<dbReference type="EMBL" id="CAADFS010000111">
    <property type="protein sequence ID" value="VFK50591.1"/>
    <property type="molecule type" value="Genomic_DNA"/>
</dbReference>
<organism evidence="2">
    <name type="scientific">Candidatus Kentrum sp. TC</name>
    <dbReference type="NCBI Taxonomy" id="2126339"/>
    <lineage>
        <taxon>Bacteria</taxon>
        <taxon>Pseudomonadati</taxon>
        <taxon>Pseudomonadota</taxon>
        <taxon>Gammaproteobacteria</taxon>
        <taxon>Candidatus Kentrum</taxon>
    </lineage>
</organism>
<accession>A0A451ABR4</accession>
<gene>
    <name evidence="1" type="ORF">BECKTC1821D_GA0114238_11115</name>
    <name evidence="2" type="ORF">BECKTC1821F_GA0114240_10965</name>
</gene>
<protein>
    <submittedName>
        <fullName evidence="2">Uncharacterized protein</fullName>
    </submittedName>
</protein>
<dbReference type="AlphaFoldDB" id="A0A451ABR4"/>
<evidence type="ECO:0000313" key="2">
    <source>
        <dbReference type="EMBL" id="VFK63470.1"/>
    </source>
</evidence>
<sequence>MATFFREEHRGAKVASMALMTPITKIFVQAIHDFAGQAGVDIIPFAKGQRKNEVTKERLAKFTGSEGILYIGKAQKKFDPCQ</sequence>
<reference evidence="2" key="1">
    <citation type="submission" date="2019-02" db="EMBL/GenBank/DDBJ databases">
        <authorList>
            <person name="Gruber-Vodicka R. H."/>
            <person name="Seah K. B. B."/>
        </authorList>
    </citation>
    <scope>NUCLEOTIDE SEQUENCE</scope>
    <source>
        <strain evidence="1">BECK_BZ123</strain>
        <strain evidence="2">BECK_BZ126</strain>
    </source>
</reference>
<evidence type="ECO:0000313" key="1">
    <source>
        <dbReference type="EMBL" id="VFK50591.1"/>
    </source>
</evidence>